<gene>
    <name evidence="14" type="ORF">ICI42_01120</name>
</gene>
<dbReference type="SUPFAM" id="SSF55874">
    <property type="entry name" value="ATPase domain of HSP90 chaperone/DNA topoisomerase II/histidine kinase"/>
    <property type="match status" value="1"/>
</dbReference>
<dbReference type="InterPro" id="IPR050351">
    <property type="entry name" value="BphY/WalK/GraS-like"/>
</dbReference>
<dbReference type="Proteomes" id="UP000643405">
    <property type="component" value="Unassembled WGS sequence"/>
</dbReference>
<dbReference type="InterPro" id="IPR003594">
    <property type="entry name" value="HATPase_dom"/>
</dbReference>
<evidence type="ECO:0000256" key="3">
    <source>
        <dbReference type="ARBA" id="ARBA00012438"/>
    </source>
</evidence>
<dbReference type="InterPro" id="IPR003661">
    <property type="entry name" value="HisK_dim/P_dom"/>
</dbReference>
<evidence type="ECO:0000313" key="14">
    <source>
        <dbReference type="EMBL" id="MBD0413256.1"/>
    </source>
</evidence>
<feature type="domain" description="Histidine kinase" evidence="13">
    <location>
        <begin position="200"/>
        <end position="421"/>
    </location>
</feature>
<comment type="subcellular location">
    <subcellularLocation>
        <location evidence="2">Cell membrane</location>
    </subcellularLocation>
</comment>
<keyword evidence="4" id="KW-1003">Cell membrane</keyword>
<keyword evidence="11 12" id="KW-0472">Membrane</keyword>
<accession>A0A8J6PH25</accession>
<dbReference type="AlphaFoldDB" id="A0A8J6PH25"/>
<dbReference type="Pfam" id="PF02518">
    <property type="entry name" value="HATPase_c"/>
    <property type="match status" value="1"/>
</dbReference>
<keyword evidence="6" id="KW-0808">Transferase</keyword>
<dbReference type="GO" id="GO:0005886">
    <property type="term" value="C:plasma membrane"/>
    <property type="evidence" value="ECO:0007669"/>
    <property type="project" value="UniProtKB-SubCell"/>
</dbReference>
<keyword evidence="15" id="KW-1185">Reference proteome</keyword>
<comment type="caution">
    <text evidence="14">The sequence shown here is derived from an EMBL/GenBank/DDBJ whole genome shotgun (WGS) entry which is preliminary data.</text>
</comment>
<dbReference type="EC" id="2.7.13.3" evidence="3"/>
<sequence length="421" mass="45311">MEDRQVETVSTRALARLRQNGWLAGASCAAIIAVSVAGQVSGYVAAFACLAVLAVAAMAPGRETEAAVQPVRLVPEANPLEPLSAVHLAAAVADPLVVFDAYGAVVHANDAARRAFDGMRAGLSLPLRFRAPEMQSVIEGALAGDGTVLSVDYSERLPVERSYHVTASPVGHDTGLYVLVFRDQSEARRIDRMRADFIANASHELRTPLASISGFIETILGPARNDPKAQANFLGIMQEQTGRMSRLIDDLLSLSRLEMKPYLRPGQTVDVKETLEAVISSLTPLMADTGMALEREFGEGSFLVSGDRDELFQVLQNLLENACKYGRSGGRVVVQLEKAVSGGVHEVVATIRDFGPGIPQEHIPRITERFYRVDVETSRTQKGTGLGLSIVKHILTRHGGRLTIRSEVGKGSSFAVHLPIA</sequence>
<evidence type="ECO:0000256" key="11">
    <source>
        <dbReference type="ARBA" id="ARBA00023136"/>
    </source>
</evidence>
<dbReference type="PRINTS" id="PR00344">
    <property type="entry name" value="BCTRLSENSOR"/>
</dbReference>
<evidence type="ECO:0000259" key="13">
    <source>
        <dbReference type="PROSITE" id="PS50109"/>
    </source>
</evidence>
<proteinExistence type="predicted"/>
<keyword evidence="10" id="KW-0902">Two-component regulatory system</keyword>
<dbReference type="FunFam" id="3.30.565.10:FF:000006">
    <property type="entry name" value="Sensor histidine kinase WalK"/>
    <property type="match status" value="1"/>
</dbReference>
<reference evidence="14" key="1">
    <citation type="submission" date="2020-09" db="EMBL/GenBank/DDBJ databases">
        <title>Genome seq and assembly of Tianweitania sp.</title>
        <authorList>
            <person name="Chhetri G."/>
        </authorList>
    </citation>
    <scope>NUCLEOTIDE SEQUENCE</scope>
    <source>
        <strain evidence="14">Rool2</strain>
    </source>
</reference>
<keyword evidence="5" id="KW-0597">Phosphoprotein</keyword>
<organism evidence="14 15">
    <name type="scientific">Oryzicola mucosus</name>
    <dbReference type="NCBI Taxonomy" id="2767425"/>
    <lineage>
        <taxon>Bacteria</taxon>
        <taxon>Pseudomonadati</taxon>
        <taxon>Pseudomonadota</taxon>
        <taxon>Alphaproteobacteria</taxon>
        <taxon>Hyphomicrobiales</taxon>
        <taxon>Phyllobacteriaceae</taxon>
        <taxon>Oryzicola</taxon>
    </lineage>
</organism>
<dbReference type="SUPFAM" id="SSF47384">
    <property type="entry name" value="Homodimeric domain of signal transducing histidine kinase"/>
    <property type="match status" value="1"/>
</dbReference>
<dbReference type="InterPro" id="IPR005467">
    <property type="entry name" value="His_kinase_dom"/>
</dbReference>
<keyword evidence="9" id="KW-0067">ATP-binding</keyword>
<dbReference type="PANTHER" id="PTHR45453">
    <property type="entry name" value="PHOSPHATE REGULON SENSOR PROTEIN PHOR"/>
    <property type="match status" value="1"/>
</dbReference>
<dbReference type="SMART" id="SM00387">
    <property type="entry name" value="HATPase_c"/>
    <property type="match status" value="1"/>
</dbReference>
<dbReference type="GO" id="GO:0005524">
    <property type="term" value="F:ATP binding"/>
    <property type="evidence" value="ECO:0007669"/>
    <property type="project" value="UniProtKB-KW"/>
</dbReference>
<evidence type="ECO:0000256" key="9">
    <source>
        <dbReference type="ARBA" id="ARBA00022840"/>
    </source>
</evidence>
<evidence type="ECO:0000256" key="5">
    <source>
        <dbReference type="ARBA" id="ARBA00022553"/>
    </source>
</evidence>
<evidence type="ECO:0000256" key="4">
    <source>
        <dbReference type="ARBA" id="ARBA00022475"/>
    </source>
</evidence>
<dbReference type="GO" id="GO:0000155">
    <property type="term" value="F:phosphorelay sensor kinase activity"/>
    <property type="evidence" value="ECO:0007669"/>
    <property type="project" value="InterPro"/>
</dbReference>
<protein>
    <recommendedName>
        <fullName evidence="3">histidine kinase</fullName>
        <ecNumber evidence="3">2.7.13.3</ecNumber>
    </recommendedName>
</protein>
<dbReference type="GO" id="GO:0004721">
    <property type="term" value="F:phosphoprotein phosphatase activity"/>
    <property type="evidence" value="ECO:0007669"/>
    <property type="project" value="TreeGrafter"/>
</dbReference>
<comment type="catalytic activity">
    <reaction evidence="1">
        <text>ATP + protein L-histidine = ADP + protein N-phospho-L-histidine.</text>
        <dbReference type="EC" id="2.7.13.3"/>
    </reaction>
</comment>
<keyword evidence="12" id="KW-1133">Transmembrane helix</keyword>
<evidence type="ECO:0000256" key="2">
    <source>
        <dbReference type="ARBA" id="ARBA00004236"/>
    </source>
</evidence>
<evidence type="ECO:0000256" key="1">
    <source>
        <dbReference type="ARBA" id="ARBA00000085"/>
    </source>
</evidence>
<evidence type="ECO:0000256" key="10">
    <source>
        <dbReference type="ARBA" id="ARBA00023012"/>
    </source>
</evidence>
<dbReference type="InterPro" id="IPR004358">
    <property type="entry name" value="Sig_transdc_His_kin-like_C"/>
</dbReference>
<dbReference type="Gene3D" id="3.30.565.10">
    <property type="entry name" value="Histidine kinase-like ATPase, C-terminal domain"/>
    <property type="match status" value="1"/>
</dbReference>
<evidence type="ECO:0000256" key="8">
    <source>
        <dbReference type="ARBA" id="ARBA00022777"/>
    </source>
</evidence>
<evidence type="ECO:0000256" key="6">
    <source>
        <dbReference type="ARBA" id="ARBA00022679"/>
    </source>
</evidence>
<feature type="transmembrane region" description="Helical" evidence="12">
    <location>
        <begin position="21"/>
        <end position="37"/>
    </location>
</feature>
<dbReference type="SMART" id="SM00388">
    <property type="entry name" value="HisKA"/>
    <property type="match status" value="1"/>
</dbReference>
<evidence type="ECO:0000256" key="7">
    <source>
        <dbReference type="ARBA" id="ARBA00022741"/>
    </source>
</evidence>
<keyword evidence="7" id="KW-0547">Nucleotide-binding</keyword>
<evidence type="ECO:0000313" key="15">
    <source>
        <dbReference type="Proteomes" id="UP000643405"/>
    </source>
</evidence>
<dbReference type="Gene3D" id="1.10.287.130">
    <property type="match status" value="1"/>
</dbReference>
<keyword evidence="8 14" id="KW-0418">Kinase</keyword>
<dbReference type="InterPro" id="IPR036890">
    <property type="entry name" value="HATPase_C_sf"/>
</dbReference>
<dbReference type="PANTHER" id="PTHR45453:SF1">
    <property type="entry name" value="PHOSPHATE REGULON SENSOR PROTEIN PHOR"/>
    <property type="match status" value="1"/>
</dbReference>
<dbReference type="GO" id="GO:0016036">
    <property type="term" value="P:cellular response to phosphate starvation"/>
    <property type="evidence" value="ECO:0007669"/>
    <property type="project" value="TreeGrafter"/>
</dbReference>
<dbReference type="FunFam" id="1.10.287.130:FF:000008">
    <property type="entry name" value="Two-component sensor histidine kinase"/>
    <property type="match status" value="1"/>
</dbReference>
<dbReference type="EMBL" id="JACVVX010000001">
    <property type="protein sequence ID" value="MBD0413256.1"/>
    <property type="molecule type" value="Genomic_DNA"/>
</dbReference>
<dbReference type="CDD" id="cd00075">
    <property type="entry name" value="HATPase"/>
    <property type="match status" value="1"/>
</dbReference>
<dbReference type="PROSITE" id="PS50109">
    <property type="entry name" value="HIS_KIN"/>
    <property type="match status" value="1"/>
</dbReference>
<dbReference type="InterPro" id="IPR036097">
    <property type="entry name" value="HisK_dim/P_sf"/>
</dbReference>
<dbReference type="CDD" id="cd00082">
    <property type="entry name" value="HisKA"/>
    <property type="match status" value="1"/>
</dbReference>
<dbReference type="Pfam" id="PF00512">
    <property type="entry name" value="HisKA"/>
    <property type="match status" value="1"/>
</dbReference>
<keyword evidence="12" id="KW-0812">Transmembrane</keyword>
<evidence type="ECO:0000256" key="12">
    <source>
        <dbReference type="SAM" id="Phobius"/>
    </source>
</evidence>
<name>A0A8J6PH25_9HYPH</name>